<dbReference type="Proteomes" id="UP000489600">
    <property type="component" value="Unassembled WGS sequence"/>
</dbReference>
<gene>
    <name evidence="2" type="ORF">ANE_LOCUS21491</name>
</gene>
<reference evidence="2" key="1">
    <citation type="submission" date="2019-07" db="EMBL/GenBank/DDBJ databases">
        <authorList>
            <person name="Dittberner H."/>
        </authorList>
    </citation>
    <scope>NUCLEOTIDE SEQUENCE [LARGE SCALE GENOMIC DNA]</scope>
</reference>
<feature type="compositionally biased region" description="Polar residues" evidence="1">
    <location>
        <begin position="1"/>
        <end position="14"/>
    </location>
</feature>
<comment type="caution">
    <text evidence="2">The sequence shown here is derived from an EMBL/GenBank/DDBJ whole genome shotgun (WGS) entry which is preliminary data.</text>
</comment>
<proteinExistence type="predicted"/>
<name>A0A565CBK1_9BRAS</name>
<evidence type="ECO:0000313" key="3">
    <source>
        <dbReference type="Proteomes" id="UP000489600"/>
    </source>
</evidence>
<evidence type="ECO:0000256" key="1">
    <source>
        <dbReference type="SAM" id="MobiDB-lite"/>
    </source>
</evidence>
<protein>
    <submittedName>
        <fullName evidence="2">Uncharacterized protein</fullName>
    </submittedName>
</protein>
<accession>A0A565CBK1</accession>
<organism evidence="2 3">
    <name type="scientific">Arabis nemorensis</name>
    <dbReference type="NCBI Taxonomy" id="586526"/>
    <lineage>
        <taxon>Eukaryota</taxon>
        <taxon>Viridiplantae</taxon>
        <taxon>Streptophyta</taxon>
        <taxon>Embryophyta</taxon>
        <taxon>Tracheophyta</taxon>
        <taxon>Spermatophyta</taxon>
        <taxon>Magnoliopsida</taxon>
        <taxon>eudicotyledons</taxon>
        <taxon>Gunneridae</taxon>
        <taxon>Pentapetalae</taxon>
        <taxon>rosids</taxon>
        <taxon>malvids</taxon>
        <taxon>Brassicales</taxon>
        <taxon>Brassicaceae</taxon>
        <taxon>Arabideae</taxon>
        <taxon>Arabis</taxon>
    </lineage>
</organism>
<keyword evidence="3" id="KW-1185">Reference proteome</keyword>
<dbReference type="AlphaFoldDB" id="A0A565CBK1"/>
<sequence>MASSSNEPNLLGNRNQEDDDLETEPILKKQKEQSEEEKDTTKGFVGSLQGRVELLETINKSFSCVLLRVAIVFVLTHLAVKFRKLPPEKRLSLFPISLPKLKILDIIRFFKCNHVEEALLSLLLRKKQRRRCKRRTVNIWKIVRLFLMVAKIAPNPTPQYCIDHKVWYNLAEKLWHEDYLRQESLTIEEDDLETNVNMKKMKVYGVYKK</sequence>
<feature type="region of interest" description="Disordered" evidence="1">
    <location>
        <begin position="1"/>
        <end position="42"/>
    </location>
</feature>
<evidence type="ECO:0000313" key="2">
    <source>
        <dbReference type="EMBL" id="VVB11047.1"/>
    </source>
</evidence>
<dbReference type="EMBL" id="CABITT030000007">
    <property type="protein sequence ID" value="VVB11047.1"/>
    <property type="molecule type" value="Genomic_DNA"/>
</dbReference>